<feature type="compositionally biased region" description="Polar residues" evidence="6">
    <location>
        <begin position="350"/>
        <end position="363"/>
    </location>
</feature>
<sequence>MTSVLQQVLWLLKQAGKSSKDYAAYCIDNPSETCGDVWDWIKHNKLTCFLIASGILVIVVPVAIGFGPAGPIAGSIAAGWQSGIGNVVAGSVFATLQSLTMTGVLTGIGGWIIGAGIFRYLASNWGPSIAILVGNESGEDTISVQGAIGATFSLFHEKVRKLHTSIPRSSASDIEIAQLVRERREADKTLTTLELAKTKLASLWSNSDKAARGANKDAGAERRSIAGLYCRHYDLEKRLDAALATMTPASEENICQLMKELKEVNSEIAAAKLPQPGVSPVSCGLDESKTDESDTSKSNPHHLPTSSSSTTNKMSQLMEDLQIANDEIAALKLKLADTSRPSPSDDKECSTSIASTSYGSPGSTRAPPSVVIIEPPRCQKNGYDTVAAEYKGRLKKKPGLRARLLQEGRCLHCRQPGAPHTY</sequence>
<dbReference type="InterPro" id="IPR009311">
    <property type="entry name" value="IFI6/IFI27-like"/>
</dbReference>
<evidence type="ECO:0000256" key="4">
    <source>
        <dbReference type="ARBA" id="ARBA00022989"/>
    </source>
</evidence>
<dbReference type="EMBL" id="JBBBZM010000019">
    <property type="protein sequence ID" value="KAL0638683.1"/>
    <property type="molecule type" value="Genomic_DNA"/>
</dbReference>
<feature type="compositionally biased region" description="Basic and acidic residues" evidence="6">
    <location>
        <begin position="286"/>
        <end position="295"/>
    </location>
</feature>
<evidence type="ECO:0000256" key="7">
    <source>
        <dbReference type="SAM" id="Phobius"/>
    </source>
</evidence>
<feature type="transmembrane region" description="Helical" evidence="7">
    <location>
        <begin position="46"/>
        <end position="66"/>
    </location>
</feature>
<proteinExistence type="inferred from homology"/>
<keyword evidence="3 7" id="KW-0812">Transmembrane</keyword>
<feature type="transmembrane region" description="Helical" evidence="7">
    <location>
        <begin position="72"/>
        <end position="96"/>
    </location>
</feature>
<dbReference type="Gene3D" id="6.10.110.10">
    <property type="match status" value="1"/>
</dbReference>
<comment type="caution">
    <text evidence="8">The sequence shown here is derived from an EMBL/GenBank/DDBJ whole genome shotgun (WGS) entry which is preliminary data.</text>
</comment>
<dbReference type="Proteomes" id="UP001447188">
    <property type="component" value="Unassembled WGS sequence"/>
</dbReference>
<feature type="region of interest" description="Disordered" evidence="6">
    <location>
        <begin position="336"/>
        <end position="368"/>
    </location>
</feature>
<comment type="similarity">
    <text evidence="2">Belongs to the IFI6/IFI27 family.</text>
</comment>
<reference evidence="8 9" key="1">
    <citation type="submission" date="2024-02" db="EMBL/GenBank/DDBJ databases">
        <title>Discinaceae phylogenomics.</title>
        <authorList>
            <person name="Dirks A.C."/>
            <person name="James T.Y."/>
        </authorList>
    </citation>
    <scope>NUCLEOTIDE SEQUENCE [LARGE SCALE GENOMIC DNA]</scope>
    <source>
        <strain evidence="8 9">ACD0624</strain>
    </source>
</reference>
<protein>
    <submittedName>
        <fullName evidence="8">Uncharacterized protein</fullName>
    </submittedName>
</protein>
<keyword evidence="5 7" id="KW-0472">Membrane</keyword>
<gene>
    <name evidence="8" type="ORF">Q9L58_002261</name>
</gene>
<evidence type="ECO:0000256" key="5">
    <source>
        <dbReference type="ARBA" id="ARBA00023136"/>
    </source>
</evidence>
<feature type="transmembrane region" description="Helical" evidence="7">
    <location>
        <begin position="103"/>
        <end position="122"/>
    </location>
</feature>
<accession>A0ABR3GRW4</accession>
<evidence type="ECO:0000256" key="2">
    <source>
        <dbReference type="ARBA" id="ARBA00007262"/>
    </source>
</evidence>
<evidence type="ECO:0000256" key="3">
    <source>
        <dbReference type="ARBA" id="ARBA00022692"/>
    </source>
</evidence>
<organism evidence="8 9">
    <name type="scientific">Discina gigas</name>
    <dbReference type="NCBI Taxonomy" id="1032678"/>
    <lineage>
        <taxon>Eukaryota</taxon>
        <taxon>Fungi</taxon>
        <taxon>Dikarya</taxon>
        <taxon>Ascomycota</taxon>
        <taxon>Pezizomycotina</taxon>
        <taxon>Pezizomycetes</taxon>
        <taxon>Pezizales</taxon>
        <taxon>Discinaceae</taxon>
        <taxon>Discina</taxon>
    </lineage>
</organism>
<evidence type="ECO:0000256" key="1">
    <source>
        <dbReference type="ARBA" id="ARBA00004141"/>
    </source>
</evidence>
<evidence type="ECO:0000313" key="8">
    <source>
        <dbReference type="EMBL" id="KAL0638683.1"/>
    </source>
</evidence>
<name>A0ABR3GRW4_9PEZI</name>
<keyword evidence="4 7" id="KW-1133">Transmembrane helix</keyword>
<comment type="subcellular location">
    <subcellularLocation>
        <location evidence="1">Membrane</location>
        <topology evidence="1">Multi-pass membrane protein</topology>
    </subcellularLocation>
</comment>
<evidence type="ECO:0000256" key="6">
    <source>
        <dbReference type="SAM" id="MobiDB-lite"/>
    </source>
</evidence>
<dbReference type="Pfam" id="PF06140">
    <property type="entry name" value="Ifi-6-16"/>
    <property type="match status" value="1"/>
</dbReference>
<keyword evidence="9" id="KW-1185">Reference proteome</keyword>
<feature type="region of interest" description="Disordered" evidence="6">
    <location>
        <begin position="273"/>
        <end position="312"/>
    </location>
</feature>
<evidence type="ECO:0000313" key="9">
    <source>
        <dbReference type="Proteomes" id="UP001447188"/>
    </source>
</evidence>
<dbReference type="InterPro" id="IPR038213">
    <property type="entry name" value="IFI6/IFI27-like_sf"/>
</dbReference>